<reference evidence="2 3" key="1">
    <citation type="submission" date="2020-01" db="EMBL/GenBank/DDBJ databases">
        <title>Paenibacillus soybeanensis sp. nov. isolated from the nodules of soybean (Glycine max(L.) Merr).</title>
        <authorList>
            <person name="Wang H."/>
        </authorList>
    </citation>
    <scope>NUCLEOTIDE SEQUENCE [LARGE SCALE GENOMIC DNA]</scope>
    <source>
        <strain evidence="2 3">T1</strain>
    </source>
</reference>
<feature type="compositionally biased region" description="Polar residues" evidence="1">
    <location>
        <begin position="390"/>
        <end position="400"/>
    </location>
</feature>
<feature type="compositionally biased region" description="Polar residues" evidence="1">
    <location>
        <begin position="441"/>
        <end position="452"/>
    </location>
</feature>
<protein>
    <recommendedName>
        <fullName evidence="4">Flagellar hook-length control protein FliK</fullName>
    </recommendedName>
</protein>
<comment type="caution">
    <text evidence="2">The sequence shown here is derived from an EMBL/GenBank/DDBJ whole genome shotgun (WGS) entry which is preliminary data.</text>
</comment>
<dbReference type="EMBL" id="JAAAMV010000001">
    <property type="protein sequence ID" value="NBD22487.1"/>
    <property type="molecule type" value="Genomic_DNA"/>
</dbReference>
<evidence type="ECO:0000256" key="1">
    <source>
        <dbReference type="SAM" id="MobiDB-lite"/>
    </source>
</evidence>
<proteinExistence type="predicted"/>
<name>A0ABW9XIQ2_9BACL</name>
<evidence type="ECO:0000313" key="3">
    <source>
        <dbReference type="Proteomes" id="UP000665561"/>
    </source>
</evidence>
<feature type="region of interest" description="Disordered" evidence="1">
    <location>
        <begin position="236"/>
        <end position="268"/>
    </location>
</feature>
<accession>A0ABW9XIQ2</accession>
<gene>
    <name evidence="2" type="ORF">GT019_01235</name>
</gene>
<dbReference type="Proteomes" id="UP000665561">
    <property type="component" value="Unassembled WGS sequence"/>
</dbReference>
<evidence type="ECO:0008006" key="4">
    <source>
        <dbReference type="Google" id="ProtNLM"/>
    </source>
</evidence>
<feature type="region of interest" description="Disordered" evidence="1">
    <location>
        <begin position="441"/>
        <end position="464"/>
    </location>
</feature>
<keyword evidence="3" id="KW-1185">Reference proteome</keyword>
<feature type="compositionally biased region" description="Polar residues" evidence="1">
    <location>
        <begin position="374"/>
        <end position="383"/>
    </location>
</feature>
<feature type="compositionally biased region" description="Low complexity" evidence="1">
    <location>
        <begin position="253"/>
        <end position="268"/>
    </location>
</feature>
<sequence>MSMSIGQLMKGLIGDAQPGDGKALELKVGQTVRGVLVKMTGDREGIVQINGTPVQAKLDTPLEPGKAVLLQVQPESADGALVLKPADPKTAAIPEASVKEWIKALGLPDTKASADLVGELRKDGVVLTRETAGQFRAALAAMPDGGDARSWMRAAALAFKRGLPMTGATIGALQQVLAGPPAHALLEALEAGLAAWSDPAGGQAAAGSAQPPGAAQAAAAKLQALLAEGAALMREAQQAGGAKPPAGFGGAGAEPAPRGAAGAAAAPGARSSASAQPAAAGAANGVAEGMNSGKLPVDGSASTIGGRQKVSIDHAILPQLSETAATAGASKQAGAPANLSSGQQQVFGEAVSDVGHAPAGRALQQSLARPESVPSRQQSNSAVANDRRNTGSAPQASNLGQPGGSGAARTTAQAGSGTSWVGQMMKWIGVDHERMLATATIQQEAHASSKASATVPHAAEDEQSPHVMKTASEARMPASAGQERAASLLFDRNQQQTTALASIIQDSAAPNGEGTKSSTADTLKSALLTIAASDDVPQQLRDTAQQLVSHITGQQLLLSPEKNGSLFSHVTLFIPMKGPDGSQTASVHIQTRRGRKGELDGDNCRLLFDLRMKTMGETVVDVQVVNKIVNLHVWNDHPASEQLIESSRSELTAALANAGYQLLTLRAEPMPERFMDRFHASERTVATAEDRDWFAKPYKGVDVRV</sequence>
<feature type="region of interest" description="Disordered" evidence="1">
    <location>
        <begin position="362"/>
        <end position="418"/>
    </location>
</feature>
<organism evidence="2 3">
    <name type="scientific">Paenibacillus glycinis</name>
    <dbReference type="NCBI Taxonomy" id="2697035"/>
    <lineage>
        <taxon>Bacteria</taxon>
        <taxon>Bacillati</taxon>
        <taxon>Bacillota</taxon>
        <taxon>Bacilli</taxon>
        <taxon>Bacillales</taxon>
        <taxon>Paenibacillaceae</taxon>
        <taxon>Paenibacillus</taxon>
    </lineage>
</organism>
<evidence type="ECO:0000313" key="2">
    <source>
        <dbReference type="EMBL" id="NBD22487.1"/>
    </source>
</evidence>
<feature type="compositionally biased region" description="Polar residues" evidence="1">
    <location>
        <begin position="408"/>
        <end position="418"/>
    </location>
</feature>
<feature type="compositionally biased region" description="Low complexity" evidence="1">
    <location>
        <begin position="236"/>
        <end position="246"/>
    </location>
</feature>
<dbReference type="RefSeq" id="WP_161740385.1">
    <property type="nucleotide sequence ID" value="NZ_JAAAMV010000001.1"/>
</dbReference>